<sequence>MDKCIAISGAGIGGLCAALALVKRGFQVDIFERSTEIAEVGAGLQLSPNAMHVLTDLDVAENIKKVAFQPDSAVMRHYQTGDEYFSVPLKKVCIEKYGADYLHIHRADLQQVLYQACINNGVNIHLGQGVKAYQQVDNKVSIEFENGSTQLADILIGADGIRSNVQACMLGPQNPDFTGQVAWRGTIPTNQLPKGLVKPNANLWVGPGKHFVSYYLRGGDLVNFVAVEERSDWHNESWNEKGDVSQLRETFKGWHPEVTELLEATDSCFVWALYGRKPLVKWVDKNVALLGDACHPMLPFLAQGAAMAIEDSYVLAACLSQSLTKSSNTQQALLRYQNQRMQRATDIQQGASHNSALYHMSTPVERAKLSVLKGLSTLGLSNKLAAQKLESIYGYKVVS</sequence>
<organism evidence="7 8">
    <name type="scientific">Paraglaciecola algarum</name>
    <dbReference type="NCBI Taxonomy" id="3050085"/>
    <lineage>
        <taxon>Bacteria</taxon>
        <taxon>Pseudomonadati</taxon>
        <taxon>Pseudomonadota</taxon>
        <taxon>Gammaproteobacteria</taxon>
        <taxon>Alteromonadales</taxon>
        <taxon>Alteromonadaceae</taxon>
        <taxon>Paraglaciecola</taxon>
    </lineage>
</organism>
<dbReference type="SUPFAM" id="SSF54373">
    <property type="entry name" value="FAD-linked reductases, C-terminal domain"/>
    <property type="match status" value="1"/>
</dbReference>
<dbReference type="SUPFAM" id="SSF51905">
    <property type="entry name" value="FAD/NAD(P)-binding domain"/>
    <property type="match status" value="1"/>
</dbReference>
<comment type="cofactor">
    <cofactor evidence="1">
        <name>FAD</name>
        <dbReference type="ChEBI" id="CHEBI:57692"/>
    </cofactor>
</comment>
<dbReference type="RefSeq" id="WP_235312446.1">
    <property type="nucleotide sequence ID" value="NZ_JAKGAS010000005.1"/>
</dbReference>
<evidence type="ECO:0000256" key="3">
    <source>
        <dbReference type="ARBA" id="ARBA00022827"/>
    </source>
</evidence>
<gene>
    <name evidence="7" type="ORF">L0668_10645</name>
</gene>
<dbReference type="Pfam" id="PF01494">
    <property type="entry name" value="FAD_binding_3"/>
    <property type="match status" value="1"/>
</dbReference>
<protein>
    <submittedName>
        <fullName evidence="7">FAD-dependent monooxygenase</fullName>
    </submittedName>
</protein>
<evidence type="ECO:0000313" key="8">
    <source>
        <dbReference type="Proteomes" id="UP001521137"/>
    </source>
</evidence>
<reference evidence="7 8" key="1">
    <citation type="submission" date="2022-01" db="EMBL/GenBank/DDBJ databases">
        <title>Paraglaciecola sp. G1-23.</title>
        <authorList>
            <person name="Jin M.S."/>
            <person name="Han D.M."/>
            <person name="Kim H.M."/>
            <person name="Jeon C.O."/>
        </authorList>
    </citation>
    <scope>NUCLEOTIDE SEQUENCE [LARGE SCALE GENOMIC DNA]</scope>
    <source>
        <strain evidence="7 8">G1-23</strain>
    </source>
</reference>
<name>A0ABS9DAA6_9ALTE</name>
<dbReference type="PANTHER" id="PTHR13789:SF318">
    <property type="entry name" value="GERANYLGERANYL DIPHOSPHATE REDUCTASE"/>
    <property type="match status" value="1"/>
</dbReference>
<dbReference type="GO" id="GO:0004497">
    <property type="term" value="F:monooxygenase activity"/>
    <property type="evidence" value="ECO:0007669"/>
    <property type="project" value="UniProtKB-KW"/>
</dbReference>
<keyword evidence="4" id="KW-0560">Oxidoreductase</keyword>
<dbReference type="Gene3D" id="3.50.50.60">
    <property type="entry name" value="FAD/NAD(P)-binding domain"/>
    <property type="match status" value="1"/>
</dbReference>
<evidence type="ECO:0000256" key="4">
    <source>
        <dbReference type="ARBA" id="ARBA00023002"/>
    </source>
</evidence>
<dbReference type="PANTHER" id="PTHR13789">
    <property type="entry name" value="MONOOXYGENASE"/>
    <property type="match status" value="1"/>
</dbReference>
<evidence type="ECO:0000256" key="1">
    <source>
        <dbReference type="ARBA" id="ARBA00001974"/>
    </source>
</evidence>
<keyword evidence="5 7" id="KW-0503">Monooxygenase</keyword>
<evidence type="ECO:0000256" key="2">
    <source>
        <dbReference type="ARBA" id="ARBA00022630"/>
    </source>
</evidence>
<dbReference type="InterPro" id="IPR002938">
    <property type="entry name" value="FAD-bd"/>
</dbReference>
<keyword evidence="2" id="KW-0285">Flavoprotein</keyword>
<dbReference type="Proteomes" id="UP001521137">
    <property type="component" value="Unassembled WGS sequence"/>
</dbReference>
<dbReference type="InterPro" id="IPR050493">
    <property type="entry name" value="FAD-dep_Monooxygenase_BioMet"/>
</dbReference>
<evidence type="ECO:0000259" key="6">
    <source>
        <dbReference type="Pfam" id="PF01494"/>
    </source>
</evidence>
<evidence type="ECO:0000313" key="7">
    <source>
        <dbReference type="EMBL" id="MCF2948566.1"/>
    </source>
</evidence>
<feature type="domain" description="FAD-binding" evidence="6">
    <location>
        <begin position="6"/>
        <end position="349"/>
    </location>
</feature>
<keyword evidence="8" id="KW-1185">Reference proteome</keyword>
<evidence type="ECO:0000256" key="5">
    <source>
        <dbReference type="ARBA" id="ARBA00023033"/>
    </source>
</evidence>
<accession>A0ABS9DAA6</accession>
<proteinExistence type="predicted"/>
<dbReference type="EMBL" id="JAKGAS010000005">
    <property type="protein sequence ID" value="MCF2948566.1"/>
    <property type="molecule type" value="Genomic_DNA"/>
</dbReference>
<keyword evidence="3" id="KW-0274">FAD</keyword>
<dbReference type="PRINTS" id="PR00420">
    <property type="entry name" value="RNGMNOXGNASE"/>
</dbReference>
<comment type="caution">
    <text evidence="7">The sequence shown here is derived from an EMBL/GenBank/DDBJ whole genome shotgun (WGS) entry which is preliminary data.</text>
</comment>
<dbReference type="InterPro" id="IPR036188">
    <property type="entry name" value="FAD/NAD-bd_sf"/>
</dbReference>